<dbReference type="KEGG" id="bliq:INP51_03695"/>
<evidence type="ECO:0000313" key="3">
    <source>
        <dbReference type="EMBL" id="QOV20066.1"/>
    </source>
</evidence>
<keyword evidence="2" id="KW-0812">Transmembrane</keyword>
<dbReference type="InterPro" id="IPR010897">
    <property type="entry name" value="Spore_II_P"/>
</dbReference>
<name>A0A7M2RIA6_9FIRM</name>
<feature type="transmembrane region" description="Helical" evidence="2">
    <location>
        <begin position="20"/>
        <end position="38"/>
    </location>
</feature>
<feature type="compositionally biased region" description="Basic and acidic residues" evidence="1">
    <location>
        <begin position="142"/>
        <end position="170"/>
    </location>
</feature>
<sequence length="441" mass="49557">MHKLYTGGERLDNNDKGTGTVVIIILAVIASVLVYRSFKVISSGGFDRGKEIISSAYEQAQKLAVKVYLPQVYYDEDNPGSGDFIEHVAQTAKEQIPGMGVSQKKKTEDEMAIEDASTKKAIIDENNKAIQTKMTAENQQKVQDDEQKKQEEELKKKQEEEAAKAKEEAAKAASSINIINPIPLDSLRDFNYLVKNYFVVDNNTTAEKSQINVDEFWSKDMKITKDPSVPQILIYHTHSQETFVDSVPGDANTTVVGLGNLLTSILQDTYGYQVIHLTNTFDLVDGKEERSRAYDYALPVVEQTLHDNPSIEVVIDLHRDGVKDWQHMVTEIDGKPTAQIMLFNGVSRTKMNGDNPSLPNPYIKDNLAFSFQLEHMANQCYPDFTRCIYLKGLRYNLHVRPKSILLEVGAQTNTLEEVRNAMEPFAKVLNSVLDGTNKTLQ</sequence>
<feature type="region of interest" description="Disordered" evidence="1">
    <location>
        <begin position="135"/>
        <end position="170"/>
    </location>
</feature>
<keyword evidence="2" id="KW-0472">Membrane</keyword>
<protein>
    <submittedName>
        <fullName evidence="3">Stage II sporulation protein P</fullName>
    </submittedName>
</protein>
<evidence type="ECO:0000313" key="4">
    <source>
        <dbReference type="Proteomes" id="UP000593601"/>
    </source>
</evidence>
<evidence type="ECO:0000256" key="2">
    <source>
        <dbReference type="SAM" id="Phobius"/>
    </source>
</evidence>
<organism evidence="3 4">
    <name type="scientific">Blautia liquoris</name>
    <dbReference type="NCBI Taxonomy" id="2779518"/>
    <lineage>
        <taxon>Bacteria</taxon>
        <taxon>Bacillati</taxon>
        <taxon>Bacillota</taxon>
        <taxon>Clostridia</taxon>
        <taxon>Lachnospirales</taxon>
        <taxon>Lachnospiraceae</taxon>
        <taxon>Blautia</taxon>
    </lineage>
</organism>
<reference evidence="3 4" key="1">
    <citation type="submission" date="2020-10" db="EMBL/GenBank/DDBJ databases">
        <title>Blautia liquoris sp.nov., isolated from the mud in a fermentation cellar used for the production of Chinese strong-flavoured liquor.</title>
        <authorList>
            <person name="Lu L."/>
        </authorList>
    </citation>
    <scope>NUCLEOTIDE SEQUENCE [LARGE SCALE GENOMIC DNA]</scope>
    <source>
        <strain evidence="3 4">LZLJ-3</strain>
    </source>
</reference>
<dbReference type="EMBL" id="CP063304">
    <property type="protein sequence ID" value="QOV20066.1"/>
    <property type="molecule type" value="Genomic_DNA"/>
</dbReference>
<keyword evidence="2" id="KW-1133">Transmembrane helix</keyword>
<dbReference type="Proteomes" id="UP000593601">
    <property type="component" value="Chromosome"/>
</dbReference>
<dbReference type="Pfam" id="PF07454">
    <property type="entry name" value="SpoIIP"/>
    <property type="match status" value="1"/>
</dbReference>
<evidence type="ECO:0000256" key="1">
    <source>
        <dbReference type="SAM" id="MobiDB-lite"/>
    </source>
</evidence>
<keyword evidence="4" id="KW-1185">Reference proteome</keyword>
<dbReference type="AlphaFoldDB" id="A0A7M2RIA6"/>
<gene>
    <name evidence="3" type="ORF">INP51_03695</name>
</gene>
<proteinExistence type="predicted"/>
<accession>A0A7M2RIA6</accession>